<dbReference type="GO" id="GO:0043571">
    <property type="term" value="P:maintenance of CRISPR repeat elements"/>
    <property type="evidence" value="ECO:0007669"/>
    <property type="project" value="InterPro"/>
</dbReference>
<name>A0A1F5P8P5_9BACT</name>
<evidence type="ECO:0000256" key="6">
    <source>
        <dbReference type="ARBA" id="ARBA00023118"/>
    </source>
</evidence>
<dbReference type="Proteomes" id="UP000176786">
    <property type="component" value="Unassembled WGS sequence"/>
</dbReference>
<sequence>MKKTKKKKPISIIILERLADWAKIYTEPLSEDLEEQLYYALGPIGKILKPNRYRQEIKRLSERGLIKKGPKVGVVITAEGKNYLTKFSQTQITIPKQKKWDGSWRLITFDIPEEERKKRDSFRYLLKGLGLGQVQQSVWVYPYPCELEIAIVCELAGVKEYVSFFEGKYKGNDQELKKIFQL</sequence>
<protein>
    <submittedName>
        <fullName evidence="8">CRISPR-associated endonuclease Cas2</fullName>
    </submittedName>
</protein>
<dbReference type="InterPro" id="IPR021127">
    <property type="entry name" value="CRISPR_associated_Cas2"/>
</dbReference>
<dbReference type="AlphaFoldDB" id="A0A1F5P8P5"/>
<dbReference type="Pfam" id="PF20803">
    <property type="entry name" value="PaaX_M"/>
    <property type="match status" value="1"/>
</dbReference>
<reference evidence="8 9" key="1">
    <citation type="journal article" date="2016" name="Nat. Commun.">
        <title>Thousands of microbial genomes shed light on interconnected biogeochemical processes in an aquifer system.</title>
        <authorList>
            <person name="Anantharaman K."/>
            <person name="Brown C.T."/>
            <person name="Hug L.A."/>
            <person name="Sharon I."/>
            <person name="Castelle C.J."/>
            <person name="Probst A.J."/>
            <person name="Thomas B.C."/>
            <person name="Singh A."/>
            <person name="Wilkins M.J."/>
            <person name="Karaoz U."/>
            <person name="Brodie E.L."/>
            <person name="Williams K.H."/>
            <person name="Hubbard S.S."/>
            <person name="Banfield J.F."/>
        </authorList>
    </citation>
    <scope>NUCLEOTIDE SEQUENCE [LARGE SCALE GENOMIC DNA]</scope>
</reference>
<dbReference type="GO" id="GO:0006351">
    <property type="term" value="P:DNA-templated transcription"/>
    <property type="evidence" value="ECO:0007669"/>
    <property type="project" value="TreeGrafter"/>
</dbReference>
<dbReference type="Gene3D" id="3.30.70.2650">
    <property type="match status" value="1"/>
</dbReference>
<organism evidence="8 9">
    <name type="scientific">Candidatus Doudnabacteria bacterium RIFCSPHIGHO2_02_FULL_46_11</name>
    <dbReference type="NCBI Taxonomy" id="1817832"/>
    <lineage>
        <taxon>Bacteria</taxon>
        <taxon>Candidatus Doudnaibacteriota</taxon>
    </lineage>
</organism>
<evidence type="ECO:0000313" key="8">
    <source>
        <dbReference type="EMBL" id="OGE86072.1"/>
    </source>
</evidence>
<evidence type="ECO:0000256" key="3">
    <source>
        <dbReference type="ARBA" id="ARBA00022759"/>
    </source>
</evidence>
<keyword evidence="2" id="KW-0479">Metal-binding</keyword>
<dbReference type="InterPro" id="IPR036388">
    <property type="entry name" value="WH-like_DNA-bd_sf"/>
</dbReference>
<dbReference type="PANTHER" id="PTHR30319:SF1">
    <property type="entry name" value="TRANSCRIPTIONAL REPRESSOR PAAX"/>
    <property type="match status" value="1"/>
</dbReference>
<dbReference type="InterPro" id="IPR048846">
    <property type="entry name" value="PaaX-like_central"/>
</dbReference>
<keyword evidence="4" id="KW-0378">Hydrolase</keyword>
<dbReference type="NCBIfam" id="TIGR01573">
    <property type="entry name" value="cas2"/>
    <property type="match status" value="1"/>
</dbReference>
<evidence type="ECO:0000256" key="4">
    <source>
        <dbReference type="ARBA" id="ARBA00022801"/>
    </source>
</evidence>
<proteinExistence type="predicted"/>
<keyword evidence="1" id="KW-0540">Nuclease</keyword>
<evidence type="ECO:0000256" key="2">
    <source>
        <dbReference type="ARBA" id="ARBA00022723"/>
    </source>
</evidence>
<keyword evidence="6" id="KW-0051">Antiviral defense</keyword>
<evidence type="ECO:0000256" key="5">
    <source>
        <dbReference type="ARBA" id="ARBA00022842"/>
    </source>
</evidence>
<keyword evidence="3 8" id="KW-0255">Endonuclease</keyword>
<dbReference type="Gene3D" id="1.10.10.10">
    <property type="entry name" value="Winged helix-like DNA-binding domain superfamily/Winged helix DNA-binding domain"/>
    <property type="match status" value="1"/>
</dbReference>
<evidence type="ECO:0000313" key="9">
    <source>
        <dbReference type="Proteomes" id="UP000176786"/>
    </source>
</evidence>
<dbReference type="PANTHER" id="PTHR30319">
    <property type="entry name" value="PHENYLACETIC ACID REGULATOR-RELATED TRANSCRIPTIONAL REPRESSOR"/>
    <property type="match status" value="1"/>
</dbReference>
<comment type="caution">
    <text evidence="8">The sequence shown here is derived from an EMBL/GenBank/DDBJ whole genome shotgun (WGS) entry which is preliminary data.</text>
</comment>
<gene>
    <name evidence="8" type="ORF">A3J48_03880</name>
</gene>
<evidence type="ECO:0000256" key="1">
    <source>
        <dbReference type="ARBA" id="ARBA00022722"/>
    </source>
</evidence>
<accession>A0A1F5P8P5</accession>
<dbReference type="EMBL" id="MFES01000013">
    <property type="protein sequence ID" value="OGE86072.1"/>
    <property type="molecule type" value="Genomic_DNA"/>
</dbReference>
<evidence type="ECO:0000259" key="7">
    <source>
        <dbReference type="Pfam" id="PF20803"/>
    </source>
</evidence>
<feature type="domain" description="Transcriptional repressor PaaX-like central Cas2-like" evidence="7">
    <location>
        <begin position="98"/>
        <end position="175"/>
    </location>
</feature>
<keyword evidence="5" id="KW-0460">Magnesium</keyword>
<dbReference type="GO" id="GO:0004521">
    <property type="term" value="F:RNA endonuclease activity"/>
    <property type="evidence" value="ECO:0007669"/>
    <property type="project" value="InterPro"/>
</dbReference>